<keyword evidence="1" id="KW-1133">Transmembrane helix</keyword>
<evidence type="ECO:0000256" key="2">
    <source>
        <dbReference type="SAM" id="SignalP"/>
    </source>
</evidence>
<evidence type="ECO:0000313" key="3">
    <source>
        <dbReference type="EMBL" id="CAE8735394.1"/>
    </source>
</evidence>
<evidence type="ECO:0000256" key="1">
    <source>
        <dbReference type="SAM" id="Phobius"/>
    </source>
</evidence>
<protein>
    <submittedName>
        <fullName evidence="3">Uncharacterized protein</fullName>
    </submittedName>
</protein>
<keyword evidence="1" id="KW-0472">Membrane</keyword>
<proteinExistence type="predicted"/>
<name>A0A813LPY1_POLGL</name>
<organism evidence="3 4">
    <name type="scientific">Polarella glacialis</name>
    <name type="common">Dinoflagellate</name>
    <dbReference type="NCBI Taxonomy" id="89957"/>
    <lineage>
        <taxon>Eukaryota</taxon>
        <taxon>Sar</taxon>
        <taxon>Alveolata</taxon>
        <taxon>Dinophyceae</taxon>
        <taxon>Suessiales</taxon>
        <taxon>Suessiaceae</taxon>
        <taxon>Polarella</taxon>
    </lineage>
</organism>
<dbReference type="AlphaFoldDB" id="A0A813LPY1"/>
<reference evidence="3" key="1">
    <citation type="submission" date="2021-02" db="EMBL/GenBank/DDBJ databases">
        <authorList>
            <person name="Dougan E. K."/>
            <person name="Rhodes N."/>
            <person name="Thang M."/>
            <person name="Chan C."/>
        </authorList>
    </citation>
    <scope>NUCLEOTIDE SEQUENCE</scope>
</reference>
<comment type="caution">
    <text evidence="3">The sequence shown here is derived from an EMBL/GenBank/DDBJ whole genome shotgun (WGS) entry which is preliminary data.</text>
</comment>
<gene>
    <name evidence="3" type="ORF">PGLA2088_LOCUS47807</name>
</gene>
<feature type="transmembrane region" description="Helical" evidence="1">
    <location>
        <begin position="41"/>
        <end position="66"/>
    </location>
</feature>
<feature type="chain" id="PRO_5032857870" evidence="2">
    <location>
        <begin position="26"/>
        <end position="166"/>
    </location>
</feature>
<dbReference type="EMBL" id="CAJNNW010036543">
    <property type="protein sequence ID" value="CAE8735394.1"/>
    <property type="molecule type" value="Genomic_DNA"/>
</dbReference>
<feature type="signal peptide" evidence="2">
    <location>
        <begin position="1"/>
        <end position="25"/>
    </location>
</feature>
<evidence type="ECO:0000313" key="4">
    <source>
        <dbReference type="Proteomes" id="UP000626109"/>
    </source>
</evidence>
<keyword evidence="1" id="KW-0812">Transmembrane</keyword>
<dbReference type="Proteomes" id="UP000626109">
    <property type="component" value="Unassembled WGS sequence"/>
</dbReference>
<accession>A0A813LPY1</accession>
<keyword evidence="2" id="KW-0732">Signal</keyword>
<sequence length="166" mass="18466">MTVQKLACIALLACLALARLPACLALLIGFQSGRWSSSGTFFFVFDFFVCCAVCVFFGFALLRLLVGGVASKMRSTQTALYIGSGYQERMSPRDHDKTFSASDATGATAEVAYKKRPFGILRCSPKETMFRDLVIEIIPKSRHQEGAGQDIKWPQMKEDIWEGFTR</sequence>